<dbReference type="OMA" id="GIWSTRD"/>
<dbReference type="PANTHER" id="PTHR45784:SF3">
    <property type="entry name" value="C-TYPE LECTIN DOMAIN FAMILY 4 MEMBER K-LIKE-RELATED"/>
    <property type="match status" value="1"/>
</dbReference>
<accession>A0A668VI55</accession>
<keyword evidence="4" id="KW-1185">Reference proteome</keyword>
<dbReference type="InterPro" id="IPR001304">
    <property type="entry name" value="C-type_lectin-like"/>
</dbReference>
<feature type="signal peptide" evidence="1">
    <location>
        <begin position="1"/>
        <end position="25"/>
    </location>
</feature>
<evidence type="ECO:0000313" key="4">
    <source>
        <dbReference type="Proteomes" id="UP000472276"/>
    </source>
</evidence>
<proteinExistence type="predicted"/>
<name>A0A668VI55_OREAU</name>
<reference evidence="3" key="2">
    <citation type="submission" date="2025-09" db="UniProtKB">
        <authorList>
            <consortium name="Ensembl"/>
        </authorList>
    </citation>
    <scope>IDENTIFICATION</scope>
</reference>
<evidence type="ECO:0000259" key="2">
    <source>
        <dbReference type="PROSITE" id="PS50041"/>
    </source>
</evidence>
<dbReference type="InterPro" id="IPR016186">
    <property type="entry name" value="C-type_lectin-like/link_sf"/>
</dbReference>
<dbReference type="InterPro" id="IPR016187">
    <property type="entry name" value="CTDL_fold"/>
</dbReference>
<dbReference type="PANTHER" id="PTHR45784">
    <property type="entry name" value="C-TYPE LECTIN DOMAIN FAMILY 20 MEMBER A-RELATED"/>
    <property type="match status" value="1"/>
</dbReference>
<dbReference type="Pfam" id="PF00059">
    <property type="entry name" value="Lectin_C"/>
    <property type="match status" value="2"/>
</dbReference>
<sequence>MQCGEALLLLLSGYVVVCQFQSGQCDRQFHFVTQSKTWTEAQLYCREKYTDLATFTSKDKTMAAQQLVGSQKFWIGLFRVWKWSYTGTGKSTFTNWGPGEPGVEKCVTVSALGIWSTRDCSEEKHFICYSGDAGRYILVQDSRSFYGAQSYCRDRYTDLSTINSVVNNTEIMTLLASDIYDGYSMNGSRWLIPSLSLAWIGLSNSWEWCDGSDIQFLPLTLQSADGDCMMVDQSSSSWLFQPCNNAHPFLCYQDVQTPVLKRSVKVWLRAGSADLNDPAVQESILKQVREKLVEQGVTEEVKLRWRTQPDGKVFHREEETAGYCEEEDCGSV</sequence>
<feature type="domain" description="C-type lectin" evidence="2">
    <location>
        <begin position="29"/>
        <end position="129"/>
    </location>
</feature>
<evidence type="ECO:0000313" key="3">
    <source>
        <dbReference type="Ensembl" id="ENSOABP00000050073.2"/>
    </source>
</evidence>
<keyword evidence="1" id="KW-0732">Signal</keyword>
<dbReference type="Gene3D" id="3.10.100.10">
    <property type="entry name" value="Mannose-Binding Protein A, subunit A"/>
    <property type="match status" value="2"/>
</dbReference>
<protein>
    <recommendedName>
        <fullName evidence="2">C-type lectin domain-containing protein</fullName>
    </recommendedName>
</protein>
<dbReference type="SUPFAM" id="SSF56436">
    <property type="entry name" value="C-type lectin-like"/>
    <property type="match status" value="2"/>
</dbReference>
<feature type="domain" description="C-type lectin" evidence="2">
    <location>
        <begin position="136"/>
        <end position="252"/>
    </location>
</feature>
<gene>
    <name evidence="3" type="primary">LOC120442746</name>
</gene>
<dbReference type="SMART" id="SM00034">
    <property type="entry name" value="CLECT"/>
    <property type="match status" value="2"/>
</dbReference>
<feature type="chain" id="PRO_5044345545" description="C-type lectin domain-containing protein" evidence="1">
    <location>
        <begin position="26"/>
        <end position="332"/>
    </location>
</feature>
<dbReference type="AlphaFoldDB" id="A0A668VI55"/>
<dbReference type="Ensembl" id="ENSOABT00000051350.2">
    <property type="protein sequence ID" value="ENSOABP00000050073.2"/>
    <property type="gene ID" value="ENSOABG00000022323.2"/>
</dbReference>
<reference evidence="3" key="1">
    <citation type="submission" date="2025-08" db="UniProtKB">
        <authorList>
            <consortium name="Ensembl"/>
        </authorList>
    </citation>
    <scope>IDENTIFICATION</scope>
</reference>
<dbReference type="Proteomes" id="UP000472276">
    <property type="component" value="Unassembled WGS sequence"/>
</dbReference>
<dbReference type="PROSITE" id="PS50041">
    <property type="entry name" value="C_TYPE_LECTIN_2"/>
    <property type="match status" value="2"/>
</dbReference>
<organism evidence="3 4">
    <name type="scientific">Oreochromis aureus</name>
    <name type="common">Israeli tilapia</name>
    <name type="synonym">Chromis aureus</name>
    <dbReference type="NCBI Taxonomy" id="47969"/>
    <lineage>
        <taxon>Eukaryota</taxon>
        <taxon>Metazoa</taxon>
        <taxon>Chordata</taxon>
        <taxon>Craniata</taxon>
        <taxon>Vertebrata</taxon>
        <taxon>Euteleostomi</taxon>
        <taxon>Actinopterygii</taxon>
        <taxon>Neopterygii</taxon>
        <taxon>Teleostei</taxon>
        <taxon>Neoteleostei</taxon>
        <taxon>Acanthomorphata</taxon>
        <taxon>Ovalentaria</taxon>
        <taxon>Cichlomorphae</taxon>
        <taxon>Cichliformes</taxon>
        <taxon>Cichlidae</taxon>
        <taxon>African cichlids</taxon>
        <taxon>Pseudocrenilabrinae</taxon>
        <taxon>Oreochromini</taxon>
        <taxon>Oreochromis</taxon>
    </lineage>
</organism>
<evidence type="ECO:0000256" key="1">
    <source>
        <dbReference type="SAM" id="SignalP"/>
    </source>
</evidence>